<proteinExistence type="predicted"/>
<accession>A0A381RGF0</accession>
<sequence>MKLTLTGRKIEITDGIRNHLNDKMNKTISGLGGAADIHVALCVEKHRHFAEIILKTKGFTLHSHEETNDLYASMDKALEKMEKQLRKHKEKAKDIGIKQSSILKKQYKN</sequence>
<evidence type="ECO:0000256" key="1">
    <source>
        <dbReference type="ARBA" id="ARBA00022845"/>
    </source>
</evidence>
<dbReference type="InterPro" id="IPR003489">
    <property type="entry name" value="RHF/RaiA"/>
</dbReference>
<dbReference type="GO" id="GO:0043024">
    <property type="term" value="F:ribosomal small subunit binding"/>
    <property type="evidence" value="ECO:0007669"/>
    <property type="project" value="TreeGrafter"/>
</dbReference>
<dbReference type="GO" id="GO:0022627">
    <property type="term" value="C:cytosolic small ribosomal subunit"/>
    <property type="evidence" value="ECO:0007669"/>
    <property type="project" value="TreeGrafter"/>
</dbReference>
<evidence type="ECO:0008006" key="4">
    <source>
        <dbReference type="Google" id="ProtNLM"/>
    </source>
</evidence>
<dbReference type="GO" id="GO:0045900">
    <property type="term" value="P:negative regulation of translational elongation"/>
    <property type="evidence" value="ECO:0007669"/>
    <property type="project" value="TreeGrafter"/>
</dbReference>
<dbReference type="AlphaFoldDB" id="A0A381RGF0"/>
<dbReference type="SUPFAM" id="SSF69754">
    <property type="entry name" value="Ribosome binding protein Y (YfiA homologue)"/>
    <property type="match status" value="1"/>
</dbReference>
<protein>
    <recommendedName>
        <fullName evidence="4">Ribosomal subunit interface protein</fullName>
    </recommendedName>
</protein>
<feature type="region of interest" description="Disordered" evidence="2">
    <location>
        <begin position="89"/>
        <end position="109"/>
    </location>
</feature>
<dbReference type="Gene3D" id="3.30.160.100">
    <property type="entry name" value="Ribosome hibernation promotion factor-like"/>
    <property type="match status" value="1"/>
</dbReference>
<dbReference type="PANTHER" id="PTHR33231">
    <property type="entry name" value="30S RIBOSOMAL PROTEIN"/>
    <property type="match status" value="1"/>
</dbReference>
<dbReference type="EMBL" id="UINC01001883">
    <property type="protein sequence ID" value="SUZ90314.1"/>
    <property type="molecule type" value="Genomic_DNA"/>
</dbReference>
<organism evidence="3">
    <name type="scientific">marine metagenome</name>
    <dbReference type="NCBI Taxonomy" id="408172"/>
    <lineage>
        <taxon>unclassified sequences</taxon>
        <taxon>metagenomes</taxon>
        <taxon>ecological metagenomes</taxon>
    </lineage>
</organism>
<dbReference type="CDD" id="cd00552">
    <property type="entry name" value="RaiA"/>
    <property type="match status" value="1"/>
</dbReference>
<dbReference type="Pfam" id="PF02482">
    <property type="entry name" value="Ribosomal_S30AE"/>
    <property type="match status" value="1"/>
</dbReference>
<gene>
    <name evidence="3" type="ORF">METZ01_LOCUS43168</name>
</gene>
<dbReference type="InterPro" id="IPR036567">
    <property type="entry name" value="RHF-like"/>
</dbReference>
<reference evidence="3" key="1">
    <citation type="submission" date="2018-05" db="EMBL/GenBank/DDBJ databases">
        <authorList>
            <person name="Lanie J.A."/>
            <person name="Ng W.-L."/>
            <person name="Kazmierczak K.M."/>
            <person name="Andrzejewski T.M."/>
            <person name="Davidsen T.M."/>
            <person name="Wayne K.J."/>
            <person name="Tettelin H."/>
            <person name="Glass J.I."/>
            <person name="Rusch D."/>
            <person name="Podicherti R."/>
            <person name="Tsui H.-C.T."/>
            <person name="Winkler M.E."/>
        </authorList>
    </citation>
    <scope>NUCLEOTIDE SEQUENCE</scope>
</reference>
<evidence type="ECO:0000256" key="2">
    <source>
        <dbReference type="SAM" id="MobiDB-lite"/>
    </source>
</evidence>
<evidence type="ECO:0000313" key="3">
    <source>
        <dbReference type="EMBL" id="SUZ90314.1"/>
    </source>
</evidence>
<name>A0A381RGF0_9ZZZZ</name>
<dbReference type="InterPro" id="IPR050574">
    <property type="entry name" value="HPF/YfiA_ribosome-assoc"/>
</dbReference>
<feature type="compositionally biased region" description="Polar residues" evidence="2">
    <location>
        <begin position="98"/>
        <end position="109"/>
    </location>
</feature>
<keyword evidence="1" id="KW-0810">Translation regulation</keyword>
<dbReference type="NCBIfam" id="TIGR00741">
    <property type="entry name" value="yfiA"/>
    <property type="match status" value="1"/>
</dbReference>
<dbReference type="PANTHER" id="PTHR33231:SF1">
    <property type="entry name" value="30S RIBOSOMAL PROTEIN"/>
    <property type="match status" value="1"/>
</dbReference>